<dbReference type="InterPro" id="IPR020846">
    <property type="entry name" value="MFS_dom"/>
</dbReference>
<protein>
    <submittedName>
        <fullName evidence="8">MFS transporter</fullName>
    </submittedName>
</protein>
<dbReference type="Proteomes" id="UP001589896">
    <property type="component" value="Unassembled WGS sequence"/>
</dbReference>
<reference evidence="8 9" key="1">
    <citation type="submission" date="2024-09" db="EMBL/GenBank/DDBJ databases">
        <authorList>
            <person name="Sun Q."/>
            <person name="Mori K."/>
        </authorList>
    </citation>
    <scope>NUCLEOTIDE SEQUENCE [LARGE SCALE GENOMIC DNA]</scope>
    <source>
        <strain evidence="8 9">KCTC 23076</strain>
    </source>
</reference>
<feature type="transmembrane region" description="Helical" evidence="6">
    <location>
        <begin position="375"/>
        <end position="395"/>
    </location>
</feature>
<feature type="domain" description="Major facilitator superfamily (MFS) profile" evidence="7">
    <location>
        <begin position="26"/>
        <end position="402"/>
    </location>
</feature>
<dbReference type="Pfam" id="PF07690">
    <property type="entry name" value="MFS_1"/>
    <property type="match status" value="1"/>
</dbReference>
<evidence type="ECO:0000256" key="6">
    <source>
        <dbReference type="SAM" id="Phobius"/>
    </source>
</evidence>
<feature type="transmembrane region" description="Helical" evidence="6">
    <location>
        <begin position="312"/>
        <end position="331"/>
    </location>
</feature>
<feature type="transmembrane region" description="Helical" evidence="6">
    <location>
        <begin position="223"/>
        <end position="248"/>
    </location>
</feature>
<evidence type="ECO:0000313" key="8">
    <source>
        <dbReference type="EMBL" id="MFC0681277.1"/>
    </source>
</evidence>
<evidence type="ECO:0000256" key="4">
    <source>
        <dbReference type="ARBA" id="ARBA00022989"/>
    </source>
</evidence>
<feature type="transmembrane region" description="Helical" evidence="6">
    <location>
        <begin position="122"/>
        <end position="141"/>
    </location>
</feature>
<feature type="transmembrane region" description="Helical" evidence="6">
    <location>
        <begin position="153"/>
        <end position="176"/>
    </location>
</feature>
<feature type="transmembrane region" description="Helical" evidence="6">
    <location>
        <begin position="182"/>
        <end position="202"/>
    </location>
</feature>
<feature type="transmembrane region" description="Helical" evidence="6">
    <location>
        <begin position="92"/>
        <end position="110"/>
    </location>
</feature>
<feature type="transmembrane region" description="Helical" evidence="6">
    <location>
        <begin position="27"/>
        <end position="47"/>
    </location>
</feature>
<feature type="transmembrane region" description="Helical" evidence="6">
    <location>
        <begin position="59"/>
        <end position="80"/>
    </location>
</feature>
<dbReference type="CDD" id="cd17324">
    <property type="entry name" value="MFS_NepI_like"/>
    <property type="match status" value="1"/>
</dbReference>
<keyword evidence="4 6" id="KW-1133">Transmembrane helix</keyword>
<accession>A0ABV6RWC6</accession>
<name>A0ABV6RWC6_9GAMM</name>
<feature type="transmembrane region" description="Helical" evidence="6">
    <location>
        <begin position="343"/>
        <end position="363"/>
    </location>
</feature>
<dbReference type="SUPFAM" id="SSF103473">
    <property type="entry name" value="MFS general substrate transporter"/>
    <property type="match status" value="1"/>
</dbReference>
<feature type="transmembrane region" description="Helical" evidence="6">
    <location>
        <begin position="254"/>
        <end position="274"/>
    </location>
</feature>
<feature type="transmembrane region" description="Helical" evidence="6">
    <location>
        <begin position="286"/>
        <end position="306"/>
    </location>
</feature>
<evidence type="ECO:0000256" key="3">
    <source>
        <dbReference type="ARBA" id="ARBA00022692"/>
    </source>
</evidence>
<evidence type="ECO:0000256" key="1">
    <source>
        <dbReference type="ARBA" id="ARBA00004651"/>
    </source>
</evidence>
<sequence length="416" mass="41689">MDAHTSDAPGASTPTATRRPDRLLPSLLTLAATTFVAVTAEMLPAAVLPYLSHDLGVTVGQAGLLVSIWAATVVLASFPLARWTARFDRRTVITWALVTLASATAVTAVADDFLLAAGSRVVGAGATGLLWSTVNAHAAAIAPEQRLTRATAVVLGGATAGTVLAVPLGHTAAGVWGWRAPFLALAVLALLTAVLVRVVLAPRGARKEGGNGTSGERRPLTPLIMLGALGGLIFAAHFGAFTFVAALLEANGSLVPTSVLLLLFGMLSAAGVVAVGQAGDRYPNGLLIAISALVATTLAGLMLLGVHPLLDVLLIAAWGAATGGVGPAVQARIMRAAGAEHRTIAGALIPVTFNLGIAIGAGIGSATVDFTGVTAVPAVATALAALATVGLVLAARHRPRPARVSASGRIAEVPCS</sequence>
<evidence type="ECO:0000256" key="5">
    <source>
        <dbReference type="ARBA" id="ARBA00023136"/>
    </source>
</evidence>
<organism evidence="8 9">
    <name type="scientific">Lysobacter korlensis</name>
    <dbReference type="NCBI Taxonomy" id="553636"/>
    <lineage>
        <taxon>Bacteria</taxon>
        <taxon>Pseudomonadati</taxon>
        <taxon>Pseudomonadota</taxon>
        <taxon>Gammaproteobacteria</taxon>
        <taxon>Lysobacterales</taxon>
        <taxon>Lysobacteraceae</taxon>
        <taxon>Lysobacter</taxon>
    </lineage>
</organism>
<dbReference type="InterPro" id="IPR050189">
    <property type="entry name" value="MFS_Efflux_Transporters"/>
</dbReference>
<dbReference type="Gene3D" id="1.20.1250.20">
    <property type="entry name" value="MFS general substrate transporter like domains"/>
    <property type="match status" value="1"/>
</dbReference>
<keyword evidence="9" id="KW-1185">Reference proteome</keyword>
<comment type="subcellular location">
    <subcellularLocation>
        <location evidence="1">Cell membrane</location>
        <topology evidence="1">Multi-pass membrane protein</topology>
    </subcellularLocation>
</comment>
<proteinExistence type="predicted"/>
<dbReference type="PROSITE" id="PS50850">
    <property type="entry name" value="MFS"/>
    <property type="match status" value="1"/>
</dbReference>
<dbReference type="InterPro" id="IPR011701">
    <property type="entry name" value="MFS"/>
</dbReference>
<dbReference type="EMBL" id="JBHLTG010000007">
    <property type="protein sequence ID" value="MFC0681277.1"/>
    <property type="molecule type" value="Genomic_DNA"/>
</dbReference>
<comment type="caution">
    <text evidence="8">The sequence shown here is derived from an EMBL/GenBank/DDBJ whole genome shotgun (WGS) entry which is preliminary data.</text>
</comment>
<dbReference type="PANTHER" id="PTHR43124">
    <property type="entry name" value="PURINE EFFLUX PUMP PBUE"/>
    <property type="match status" value="1"/>
</dbReference>
<evidence type="ECO:0000256" key="2">
    <source>
        <dbReference type="ARBA" id="ARBA00022475"/>
    </source>
</evidence>
<keyword evidence="5 6" id="KW-0472">Membrane</keyword>
<gene>
    <name evidence="8" type="ORF">ACFFGH_25890</name>
</gene>
<keyword evidence="2" id="KW-1003">Cell membrane</keyword>
<evidence type="ECO:0000259" key="7">
    <source>
        <dbReference type="PROSITE" id="PS50850"/>
    </source>
</evidence>
<keyword evidence="3 6" id="KW-0812">Transmembrane</keyword>
<dbReference type="PANTHER" id="PTHR43124:SF3">
    <property type="entry name" value="CHLORAMPHENICOL EFFLUX PUMP RV0191"/>
    <property type="match status" value="1"/>
</dbReference>
<dbReference type="InterPro" id="IPR036259">
    <property type="entry name" value="MFS_trans_sf"/>
</dbReference>
<dbReference type="RefSeq" id="WP_386673742.1">
    <property type="nucleotide sequence ID" value="NZ_JBHLTG010000007.1"/>
</dbReference>
<evidence type="ECO:0000313" key="9">
    <source>
        <dbReference type="Proteomes" id="UP001589896"/>
    </source>
</evidence>